<gene>
    <name evidence="4" type="ORF">E0Z10_g3980</name>
</gene>
<evidence type="ECO:0000313" key="4">
    <source>
        <dbReference type="EMBL" id="TGJ84816.1"/>
    </source>
</evidence>
<dbReference type="InterPro" id="IPR036875">
    <property type="entry name" value="Znf_CCHC_sf"/>
</dbReference>
<dbReference type="OrthoDB" id="4777753at2759"/>
<dbReference type="GO" id="GO:0008270">
    <property type="term" value="F:zinc ion binding"/>
    <property type="evidence" value="ECO:0007669"/>
    <property type="project" value="UniProtKB-KW"/>
</dbReference>
<keyword evidence="1" id="KW-0863">Zinc-finger</keyword>
<protein>
    <recommendedName>
        <fullName evidence="3">CCHC-type domain-containing protein</fullName>
    </recommendedName>
</protein>
<dbReference type="STRING" id="37992.A0A4Z0Z603"/>
<feature type="domain" description="CCHC-type" evidence="3">
    <location>
        <begin position="189"/>
        <end position="205"/>
    </location>
</feature>
<accession>A0A4Z0Z603</accession>
<dbReference type="Pfam" id="PF00098">
    <property type="entry name" value="zf-CCHC"/>
    <property type="match status" value="1"/>
</dbReference>
<feature type="compositionally biased region" description="Basic and acidic residues" evidence="2">
    <location>
        <begin position="101"/>
        <end position="132"/>
    </location>
</feature>
<sequence length="408" mass="45110">MSSNSGFRGGRRRRRRGGRGPAPNEASNIGANTGTNTFGRGSLTISGSNREVSQLIQQTHRNINRVLDRLPSHFNMNIVSQSSTPTTGQSNPTAPKGKKRSFADENPDPKKQKKGPKEPEQSPEPTHVKLEDRLGYETNSVSHLGTMRTSVVVSSRLASLASLRRSTLPPLPCKNCGQSGHIIDECPEKCAGCGEDGHIIDDCQSAGEICVCQAIPCHLLKDCGQNCDYCLYYSNDDEPHLARDCPVICHYCLVKGHTMADCEKAIPDPRECALCLKHGDGVKYHLPSQCIWNWCPNEQCKSHLGCVNHCKGCGWDDIQIDVLFLGREDTHKCQFRKFWAGNDDIGRPGIGLQCMHDKEHQFEHSELLAVRELAAKEMPAVLSQEGPVDKWPVECPTCRKNEENTPMA</sequence>
<feature type="region of interest" description="Disordered" evidence="2">
    <location>
        <begin position="1"/>
        <end position="45"/>
    </location>
</feature>
<evidence type="ECO:0000313" key="5">
    <source>
        <dbReference type="Proteomes" id="UP000297716"/>
    </source>
</evidence>
<evidence type="ECO:0000256" key="2">
    <source>
        <dbReference type="SAM" id="MobiDB-lite"/>
    </source>
</evidence>
<proteinExistence type="predicted"/>
<name>A0A4Z0Z603_9PEZI</name>
<feature type="compositionally biased region" description="Polar residues" evidence="2">
    <location>
        <begin position="78"/>
        <end position="93"/>
    </location>
</feature>
<comment type="caution">
    <text evidence="4">The sequence shown here is derived from an EMBL/GenBank/DDBJ whole genome shotgun (WGS) entry which is preliminary data.</text>
</comment>
<keyword evidence="1" id="KW-0862">Zinc</keyword>
<feature type="domain" description="CCHC-type" evidence="3">
    <location>
        <begin position="173"/>
        <end position="188"/>
    </location>
</feature>
<dbReference type="InterPro" id="IPR001878">
    <property type="entry name" value="Znf_CCHC"/>
</dbReference>
<evidence type="ECO:0000256" key="1">
    <source>
        <dbReference type="PROSITE-ProRule" id="PRU00047"/>
    </source>
</evidence>
<evidence type="ECO:0000259" key="3">
    <source>
        <dbReference type="PROSITE" id="PS50158"/>
    </source>
</evidence>
<feature type="region of interest" description="Disordered" evidence="2">
    <location>
        <begin position="78"/>
        <end position="132"/>
    </location>
</feature>
<feature type="compositionally biased region" description="Polar residues" evidence="2">
    <location>
        <begin position="25"/>
        <end position="45"/>
    </location>
</feature>
<dbReference type="AlphaFoldDB" id="A0A4Z0Z603"/>
<dbReference type="EMBL" id="SKBN01000059">
    <property type="protein sequence ID" value="TGJ84816.1"/>
    <property type="molecule type" value="Genomic_DNA"/>
</dbReference>
<dbReference type="GO" id="GO:0003676">
    <property type="term" value="F:nucleic acid binding"/>
    <property type="evidence" value="ECO:0007669"/>
    <property type="project" value="InterPro"/>
</dbReference>
<feature type="compositionally biased region" description="Basic residues" evidence="2">
    <location>
        <begin position="9"/>
        <end position="18"/>
    </location>
</feature>
<organism evidence="4 5">
    <name type="scientific">Xylaria hypoxylon</name>
    <dbReference type="NCBI Taxonomy" id="37992"/>
    <lineage>
        <taxon>Eukaryota</taxon>
        <taxon>Fungi</taxon>
        <taxon>Dikarya</taxon>
        <taxon>Ascomycota</taxon>
        <taxon>Pezizomycotina</taxon>
        <taxon>Sordariomycetes</taxon>
        <taxon>Xylariomycetidae</taxon>
        <taxon>Xylariales</taxon>
        <taxon>Xylariaceae</taxon>
        <taxon>Xylaria</taxon>
    </lineage>
</organism>
<reference evidence="4 5" key="1">
    <citation type="submission" date="2019-03" db="EMBL/GenBank/DDBJ databases">
        <title>Draft genome sequence of Xylaria hypoxylon DSM 108379, a ubiquitous saprotrophic-parasitic fungi on hardwood.</title>
        <authorList>
            <person name="Buettner E."/>
            <person name="Leonhardt S."/>
            <person name="Gebauer A.M."/>
            <person name="Liers C."/>
            <person name="Hofrichter M."/>
            <person name="Kellner H."/>
        </authorList>
    </citation>
    <scope>NUCLEOTIDE SEQUENCE [LARGE SCALE GENOMIC DNA]</scope>
    <source>
        <strain evidence="4 5">DSM 108379</strain>
    </source>
</reference>
<dbReference type="PROSITE" id="PS50158">
    <property type="entry name" value="ZF_CCHC"/>
    <property type="match status" value="2"/>
</dbReference>
<dbReference type="Gene3D" id="4.10.60.10">
    <property type="entry name" value="Zinc finger, CCHC-type"/>
    <property type="match status" value="1"/>
</dbReference>
<dbReference type="Proteomes" id="UP000297716">
    <property type="component" value="Unassembled WGS sequence"/>
</dbReference>
<dbReference type="SUPFAM" id="SSF57756">
    <property type="entry name" value="Retrovirus zinc finger-like domains"/>
    <property type="match status" value="1"/>
</dbReference>
<keyword evidence="1" id="KW-0479">Metal-binding</keyword>
<keyword evidence="5" id="KW-1185">Reference proteome</keyword>
<dbReference type="SMART" id="SM00343">
    <property type="entry name" value="ZnF_C2HC"/>
    <property type="match status" value="3"/>
</dbReference>